<dbReference type="PROSITE" id="PS50878">
    <property type="entry name" value="RT_POL"/>
    <property type="match status" value="1"/>
</dbReference>
<evidence type="ECO:0000259" key="1">
    <source>
        <dbReference type="PROSITE" id="PS50878"/>
    </source>
</evidence>
<organism evidence="3 4">
    <name type="scientific">Periplaneta americana</name>
    <name type="common">American cockroach</name>
    <name type="synonym">Blatta americana</name>
    <dbReference type="NCBI Taxonomy" id="6978"/>
    <lineage>
        <taxon>Eukaryota</taxon>
        <taxon>Metazoa</taxon>
        <taxon>Ecdysozoa</taxon>
        <taxon>Arthropoda</taxon>
        <taxon>Hexapoda</taxon>
        <taxon>Insecta</taxon>
        <taxon>Pterygota</taxon>
        <taxon>Neoptera</taxon>
        <taxon>Polyneoptera</taxon>
        <taxon>Dictyoptera</taxon>
        <taxon>Blattodea</taxon>
        <taxon>Blattoidea</taxon>
        <taxon>Blattidae</taxon>
        <taxon>Blattinae</taxon>
        <taxon>Periplaneta</taxon>
    </lineage>
</organism>
<dbReference type="PANTHER" id="PTHR33481:SF1">
    <property type="entry name" value="ENDONUCLEASE_EXONUCLEASE_PHOSPHATASE DOMAIN-CONTAINING PROTEIN-RELATED"/>
    <property type="match status" value="1"/>
</dbReference>
<dbReference type="Gene3D" id="3.30.420.10">
    <property type="entry name" value="Ribonuclease H-like superfamily/Ribonuclease H"/>
    <property type="match status" value="1"/>
</dbReference>
<dbReference type="PANTHER" id="PTHR33481">
    <property type="entry name" value="REVERSE TRANSCRIPTASE"/>
    <property type="match status" value="1"/>
</dbReference>
<accession>A0ABQ8SWM3</accession>
<dbReference type="EMBL" id="JAJSOF020000019">
    <property type="protein sequence ID" value="KAJ4438062.1"/>
    <property type="molecule type" value="Genomic_DNA"/>
</dbReference>
<feature type="domain" description="Reverse transcriptase" evidence="1">
    <location>
        <begin position="36"/>
        <end position="307"/>
    </location>
</feature>
<proteinExistence type="predicted"/>
<protein>
    <submittedName>
        <fullName evidence="3">Uncharacterized protein</fullName>
    </submittedName>
</protein>
<dbReference type="InterPro" id="IPR000477">
    <property type="entry name" value="RT_dom"/>
</dbReference>
<dbReference type="InterPro" id="IPR012337">
    <property type="entry name" value="RNaseH-like_sf"/>
</dbReference>
<dbReference type="Pfam" id="PF04937">
    <property type="entry name" value="DUF659"/>
    <property type="match status" value="1"/>
</dbReference>
<sequence length="893" mass="102160">MSQNDSKAPGWDGISANIIKNAFKSTPNLFFSLYNKCLELRTFPDIWKRAVAKLIPKPHTKHRFSIKSFRPISLLPVMGKVLEKLLNDRIKYHLYKNQLLNNNEFGFTPSKSTEDAVLAVTQWAQDVLDRKEIGILISLDIMGTFDNAWWPKILHQLKRKKCPNNLYVLIQNYFSRHRVQLQIGSTTVTKSINKGCPQGSVCSPIFWNILYDNMLEKTLLEGCQLFAYADDALLMCKAKTIPILTSNTNLALGGLYQWGCENKLQFNPRKTTAMMVTRKRKIMLPLIKMNQENIKLIDQMSYLGVILDKHLTFRPHLEYLAAKSNTLLNRLAFASRPTWGLNPSVLRIIYRGAVEPLVLYCASAFRKCFSMCWAQNKLIQIQRGFVLRIIKAYRTISTEAALVIAGIEPLYLTGTAKAELTLLRKEHTYEDTLLKIEVEKPSHFLTSGHPGYFYDFVKYTRCMRNHNVQIFTDGSKISKEGATDQVGCAFVAYCNGQEVYTQRNKLSPRCSIVQAELLAINEALIWTKLNNYNCCIYSDSQTALKSIDNKFNLNPLAVEIRRNVIHCGKHICFSWVRGHSGTAGNERADELAKSAAVSNLNLSYSLCPYSYAKRKINEHIMNRWNNQWLCSTKGSVTREIFFPSIDTRLNSNQIIPDFILTQFLSGHGKFGAYLERFKLHKDNGYLCICEEEQTCAVSSTQKFLVQQHITTSKHQANKQLNSKQRQLFLTQPTTSNEFLEKYTQHTIPDESTLRKTYAPSIYDETIQKIRDEIKDSSIWVSIDETPDKEGRLVGNVVIGLLSEQYSERILLHCDVLEKCNNKTIVKLFNEAMGILWPKGIMYDNVLFFISDAAPYMVKAGQALSVVYPKLTHFTCVARAFHRVAEVVRDNFLK</sequence>
<feature type="domain" description="RNase H type-1" evidence="2">
    <location>
        <begin position="464"/>
        <end position="597"/>
    </location>
</feature>
<gene>
    <name evidence="3" type="ORF">ANN_14001</name>
</gene>
<dbReference type="Pfam" id="PF00078">
    <property type="entry name" value="RVT_1"/>
    <property type="match status" value="1"/>
</dbReference>
<comment type="caution">
    <text evidence="3">The sequence shown here is derived from an EMBL/GenBank/DDBJ whole genome shotgun (WGS) entry which is preliminary data.</text>
</comment>
<evidence type="ECO:0000313" key="3">
    <source>
        <dbReference type="EMBL" id="KAJ4438062.1"/>
    </source>
</evidence>
<dbReference type="InterPro" id="IPR036397">
    <property type="entry name" value="RNaseH_sf"/>
</dbReference>
<dbReference type="InterPro" id="IPR002156">
    <property type="entry name" value="RNaseH_domain"/>
</dbReference>
<name>A0ABQ8SWM3_PERAM</name>
<reference evidence="3 4" key="1">
    <citation type="journal article" date="2022" name="Allergy">
        <title>Genome assembly and annotation of Periplaneta americana reveal a comprehensive cockroach allergen profile.</title>
        <authorList>
            <person name="Wang L."/>
            <person name="Xiong Q."/>
            <person name="Saelim N."/>
            <person name="Wang L."/>
            <person name="Nong W."/>
            <person name="Wan A.T."/>
            <person name="Shi M."/>
            <person name="Liu X."/>
            <person name="Cao Q."/>
            <person name="Hui J.H.L."/>
            <person name="Sookrung N."/>
            <person name="Leung T.F."/>
            <person name="Tungtrongchitr A."/>
            <person name="Tsui S.K.W."/>
        </authorList>
    </citation>
    <scope>NUCLEOTIDE SEQUENCE [LARGE SCALE GENOMIC DNA]</scope>
    <source>
        <strain evidence="3">PWHHKU_190912</strain>
    </source>
</reference>
<dbReference type="SUPFAM" id="SSF56672">
    <property type="entry name" value="DNA/RNA polymerases"/>
    <property type="match status" value="1"/>
</dbReference>
<dbReference type="InterPro" id="IPR007021">
    <property type="entry name" value="DUF659"/>
</dbReference>
<dbReference type="CDD" id="cd01650">
    <property type="entry name" value="RT_nLTR_like"/>
    <property type="match status" value="1"/>
</dbReference>
<dbReference type="SUPFAM" id="SSF53098">
    <property type="entry name" value="Ribonuclease H-like"/>
    <property type="match status" value="1"/>
</dbReference>
<dbReference type="Proteomes" id="UP001148838">
    <property type="component" value="Unassembled WGS sequence"/>
</dbReference>
<evidence type="ECO:0000259" key="2">
    <source>
        <dbReference type="PROSITE" id="PS50879"/>
    </source>
</evidence>
<evidence type="ECO:0000313" key="4">
    <source>
        <dbReference type="Proteomes" id="UP001148838"/>
    </source>
</evidence>
<dbReference type="InterPro" id="IPR043502">
    <property type="entry name" value="DNA/RNA_pol_sf"/>
</dbReference>
<dbReference type="Pfam" id="PF00075">
    <property type="entry name" value="RNase_H"/>
    <property type="match status" value="1"/>
</dbReference>
<dbReference type="CDD" id="cd09276">
    <property type="entry name" value="Rnase_HI_RT_non_LTR"/>
    <property type="match status" value="1"/>
</dbReference>
<keyword evidence="4" id="KW-1185">Reference proteome</keyword>
<dbReference type="PROSITE" id="PS50879">
    <property type="entry name" value="RNASE_H_1"/>
    <property type="match status" value="1"/>
</dbReference>